<proteinExistence type="predicted"/>
<protein>
    <submittedName>
        <fullName evidence="1">Uncharacterized protein</fullName>
    </submittedName>
</protein>
<organism evidence="1">
    <name type="scientific">Eucalyptus grandis</name>
    <name type="common">Flooded gum</name>
    <dbReference type="NCBI Taxonomy" id="71139"/>
    <lineage>
        <taxon>Eukaryota</taxon>
        <taxon>Viridiplantae</taxon>
        <taxon>Streptophyta</taxon>
        <taxon>Embryophyta</taxon>
        <taxon>Tracheophyta</taxon>
        <taxon>Spermatophyta</taxon>
        <taxon>Magnoliopsida</taxon>
        <taxon>eudicotyledons</taxon>
        <taxon>Gunneridae</taxon>
        <taxon>Pentapetalae</taxon>
        <taxon>rosids</taxon>
        <taxon>malvids</taxon>
        <taxon>Myrtales</taxon>
        <taxon>Myrtaceae</taxon>
        <taxon>Myrtoideae</taxon>
        <taxon>Eucalypteae</taxon>
        <taxon>Eucalyptus</taxon>
    </lineage>
</organism>
<dbReference type="Gramene" id="KCW81719">
    <property type="protein sequence ID" value="KCW81719"/>
    <property type="gene ID" value="EUGRSUZ_C03072"/>
</dbReference>
<dbReference type="AlphaFoldDB" id="A0A059CU12"/>
<name>A0A059CU12_EUCGR</name>
<evidence type="ECO:0000313" key="1">
    <source>
        <dbReference type="EMBL" id="KCW81719.1"/>
    </source>
</evidence>
<accession>A0A059CU12</accession>
<dbReference type="InParanoid" id="A0A059CU12"/>
<reference evidence="1" key="1">
    <citation type="submission" date="2013-07" db="EMBL/GenBank/DDBJ databases">
        <title>The genome of Eucalyptus grandis.</title>
        <authorList>
            <person name="Schmutz J."/>
            <person name="Hayes R."/>
            <person name="Myburg A."/>
            <person name="Tuskan G."/>
            <person name="Grattapaglia D."/>
            <person name="Rokhsar D.S."/>
        </authorList>
    </citation>
    <scope>NUCLEOTIDE SEQUENCE</scope>
    <source>
        <tissue evidence="1">Leaf extractions</tissue>
    </source>
</reference>
<gene>
    <name evidence="1" type="ORF">EUGRSUZ_C03072</name>
</gene>
<sequence>MRTHQNPQFHVPSLFMGKGNMCFASRLLWKNLRQNQSSDILGLHGSVDMTRIYGNITKKSTRCRAKFSLNQCKFSPRRLCR</sequence>
<dbReference type="EMBL" id="KK198755">
    <property type="protein sequence ID" value="KCW81719.1"/>
    <property type="molecule type" value="Genomic_DNA"/>
</dbReference>